<dbReference type="Gene3D" id="3.20.20.80">
    <property type="entry name" value="Glycosidases"/>
    <property type="match status" value="1"/>
</dbReference>
<gene>
    <name evidence="1" type="ORF">HMPREF1981_02606</name>
</gene>
<dbReference type="CDD" id="cd06542">
    <property type="entry name" value="GH18_EndoS-like"/>
    <property type="match status" value="1"/>
</dbReference>
<dbReference type="OrthoDB" id="7183084at2"/>
<dbReference type="InterPro" id="IPR017853">
    <property type="entry name" value="GH"/>
</dbReference>
<dbReference type="RefSeq" id="WP_021646152.1">
    <property type="nucleotide sequence ID" value="NZ_KE993135.1"/>
</dbReference>
<reference evidence="1 2" key="1">
    <citation type="submission" date="2013-08" db="EMBL/GenBank/DDBJ databases">
        <authorList>
            <person name="Weinstock G."/>
            <person name="Sodergren E."/>
            <person name="Wylie T."/>
            <person name="Fulton L."/>
            <person name="Fulton R."/>
            <person name="Fronick C."/>
            <person name="O'Laughlin M."/>
            <person name="Godfrey J."/>
            <person name="Miner T."/>
            <person name="Herter B."/>
            <person name="Appelbaum E."/>
            <person name="Cordes M."/>
            <person name="Lek S."/>
            <person name="Wollam A."/>
            <person name="Pepin K.H."/>
            <person name="Palsikar V.B."/>
            <person name="Mitreva M."/>
            <person name="Wilson R.K."/>
        </authorList>
    </citation>
    <scope>NUCLEOTIDE SEQUENCE [LARGE SCALE GENOMIC DNA]</scope>
    <source>
        <strain evidence="1 2">F0041</strain>
    </source>
</reference>
<evidence type="ECO:0008006" key="3">
    <source>
        <dbReference type="Google" id="ProtNLM"/>
    </source>
</evidence>
<dbReference type="PATRIC" id="fig|1321819.3.peg.2407"/>
<dbReference type="PROSITE" id="PS51257">
    <property type="entry name" value="PROKAR_LIPOPROTEIN"/>
    <property type="match status" value="1"/>
</dbReference>
<dbReference type="InterPro" id="IPR001579">
    <property type="entry name" value="Glyco_hydro_18_chit_AS"/>
</dbReference>
<organism evidence="1 2">
    <name type="scientific">Bacteroides pyogenes F0041</name>
    <dbReference type="NCBI Taxonomy" id="1321819"/>
    <lineage>
        <taxon>Bacteria</taxon>
        <taxon>Pseudomonadati</taxon>
        <taxon>Bacteroidota</taxon>
        <taxon>Bacteroidia</taxon>
        <taxon>Bacteroidales</taxon>
        <taxon>Bacteroidaceae</taxon>
        <taxon>Bacteroides</taxon>
    </lineage>
</organism>
<dbReference type="PROSITE" id="PS01095">
    <property type="entry name" value="GH18_1"/>
    <property type="match status" value="1"/>
</dbReference>
<dbReference type="GO" id="GO:0005975">
    <property type="term" value="P:carbohydrate metabolic process"/>
    <property type="evidence" value="ECO:0007669"/>
    <property type="project" value="InterPro"/>
</dbReference>
<comment type="caution">
    <text evidence="1">The sequence shown here is derived from an EMBL/GenBank/DDBJ whole genome shotgun (WGS) entry which is preliminary data.</text>
</comment>
<dbReference type="Pfam" id="PF16141">
    <property type="entry name" value="GH18_BT1044-like"/>
    <property type="match status" value="1"/>
</dbReference>
<dbReference type="AlphaFoldDB" id="U2C063"/>
<sequence>MKLKRYLYLSLIAGLISSCSEWTDIEKETYENQEGFERYIPLIDAQSEEDLTPTMREYYAKIREYRKTPHVKGFGWFGNWTGKGDNAQNYLKMLPDSVDFVSMWGTRGNLSKEQKADLKFFQEVKGGKALLCWIVQDIGSAITPAGKDMSEYWVNEKGGGDEVKASIAYAEAICDTIEKYNFDGFDIDYEPGYGHSGTLADYQEISPTGNKKMQAFIETLYKRLNPAGRMLVMDGQPEKLSKETSKMIDHYIYQAYWESRTSSVIAKITNPHLLDWERKTIITVEFEQTWRTGGISYYQSSVHPEFNGKPGAQIFDYATLDLPSGLRIGGIGTYHMEYDFKNDPPYKWLRTALYLGNQVYPGKFNVDKK</sequence>
<evidence type="ECO:0000313" key="2">
    <source>
        <dbReference type="Proteomes" id="UP000016496"/>
    </source>
</evidence>
<dbReference type="HOGENOM" id="CLU_061733_0_0_10"/>
<dbReference type="EMBL" id="AWSV01000140">
    <property type="protein sequence ID" value="ERI83849.1"/>
    <property type="molecule type" value="Genomic_DNA"/>
</dbReference>
<name>U2C063_9BACE</name>
<accession>U2C063</accession>
<dbReference type="Proteomes" id="UP000016496">
    <property type="component" value="Unassembled WGS sequence"/>
</dbReference>
<dbReference type="GO" id="GO:0004553">
    <property type="term" value="F:hydrolase activity, hydrolyzing O-glycosyl compounds"/>
    <property type="evidence" value="ECO:0007669"/>
    <property type="project" value="InterPro"/>
</dbReference>
<evidence type="ECO:0000313" key="1">
    <source>
        <dbReference type="EMBL" id="ERI83849.1"/>
    </source>
</evidence>
<dbReference type="SUPFAM" id="SSF51445">
    <property type="entry name" value="(Trans)glycosidases"/>
    <property type="match status" value="1"/>
</dbReference>
<proteinExistence type="predicted"/>
<protein>
    <recommendedName>
        <fullName evidence="3">Endoglycosidase</fullName>
    </recommendedName>
</protein>
<dbReference type="InterPro" id="IPR032320">
    <property type="entry name" value="GH18_BT1044-like"/>
</dbReference>